<dbReference type="InterPro" id="IPR016164">
    <property type="entry name" value="FAD-linked_Oxase-like_C"/>
</dbReference>
<evidence type="ECO:0000256" key="3">
    <source>
        <dbReference type="ARBA" id="ARBA00022630"/>
    </source>
</evidence>
<dbReference type="SUPFAM" id="SSF55103">
    <property type="entry name" value="FAD-linked oxidases, C-terminal domain"/>
    <property type="match status" value="1"/>
</dbReference>
<dbReference type="EC" id="1.3.1.72" evidence="2"/>
<dbReference type="InterPro" id="IPR036318">
    <property type="entry name" value="FAD-bd_PCMH-like_sf"/>
</dbReference>
<dbReference type="InterPro" id="IPR040165">
    <property type="entry name" value="Diminuto-like"/>
</dbReference>
<dbReference type="PANTHER" id="PTHR10801">
    <property type="entry name" value="24-DEHYDROCHOLESTEROL REDUCTASE"/>
    <property type="match status" value="1"/>
</dbReference>
<comment type="subcellular location">
    <subcellularLocation>
        <location evidence="1">Membrane</location>
        <topology evidence="1">Single-pass membrane protein</topology>
    </subcellularLocation>
</comment>
<dbReference type="Pfam" id="PF01565">
    <property type="entry name" value="FAD_binding_4"/>
    <property type="match status" value="1"/>
</dbReference>
<keyword evidence="5" id="KW-0274">FAD</keyword>
<keyword evidence="3" id="KW-0285">Flavoprotein</keyword>
<evidence type="ECO:0000313" key="10">
    <source>
        <dbReference type="EMBL" id="GHE17486.1"/>
    </source>
</evidence>
<evidence type="ECO:0000256" key="7">
    <source>
        <dbReference type="ARBA" id="ARBA00023002"/>
    </source>
</evidence>
<dbReference type="PROSITE" id="PS51387">
    <property type="entry name" value="FAD_PCMH"/>
    <property type="match status" value="1"/>
</dbReference>
<evidence type="ECO:0000256" key="5">
    <source>
        <dbReference type="ARBA" id="ARBA00022827"/>
    </source>
</evidence>
<keyword evidence="11" id="KW-1185">Reference proteome</keyword>
<keyword evidence="8" id="KW-0472">Membrane</keyword>
<dbReference type="RefSeq" id="WP_191279434.1">
    <property type="nucleotide sequence ID" value="NZ_BNAD01000005.1"/>
</dbReference>
<dbReference type="InterPro" id="IPR016166">
    <property type="entry name" value="FAD-bd_PCMH"/>
</dbReference>
<keyword evidence="6" id="KW-1133">Transmembrane helix</keyword>
<dbReference type="SUPFAM" id="SSF56176">
    <property type="entry name" value="FAD-binding/transporter-associated domain-like"/>
    <property type="match status" value="1"/>
</dbReference>
<evidence type="ECO:0000256" key="8">
    <source>
        <dbReference type="ARBA" id="ARBA00023136"/>
    </source>
</evidence>
<keyword evidence="4" id="KW-0812">Transmembrane</keyword>
<reference evidence="11" key="1">
    <citation type="journal article" date="2019" name="Int. J. Syst. Evol. Microbiol.">
        <title>The Global Catalogue of Microorganisms (GCM) 10K type strain sequencing project: providing services to taxonomists for standard genome sequencing and annotation.</title>
        <authorList>
            <consortium name="The Broad Institute Genomics Platform"/>
            <consortium name="The Broad Institute Genome Sequencing Center for Infectious Disease"/>
            <person name="Wu L."/>
            <person name="Ma J."/>
        </authorList>
    </citation>
    <scope>NUCLEOTIDE SEQUENCE [LARGE SCALE GENOMIC DNA]</scope>
    <source>
        <strain evidence="11">CGMCC 1.12791</strain>
    </source>
</reference>
<dbReference type="Gene3D" id="3.30.465.10">
    <property type="match status" value="1"/>
</dbReference>
<evidence type="ECO:0000256" key="1">
    <source>
        <dbReference type="ARBA" id="ARBA00004167"/>
    </source>
</evidence>
<organism evidence="10 11">
    <name type="scientific">Nocardioides flavus</name>
    <name type="common">ex Wang et al. 2016</name>
    <dbReference type="NCBI Taxonomy" id="2058780"/>
    <lineage>
        <taxon>Bacteria</taxon>
        <taxon>Bacillati</taxon>
        <taxon>Actinomycetota</taxon>
        <taxon>Actinomycetes</taxon>
        <taxon>Propionibacteriales</taxon>
        <taxon>Nocardioidaceae</taxon>
        <taxon>Nocardioides</taxon>
    </lineage>
</organism>
<dbReference type="InterPro" id="IPR006094">
    <property type="entry name" value="Oxid_FAD_bind_N"/>
</dbReference>
<dbReference type="PANTHER" id="PTHR10801:SF0">
    <property type="entry name" value="DELTA(24)-STEROL REDUCTASE"/>
    <property type="match status" value="1"/>
</dbReference>
<dbReference type="InterPro" id="IPR016169">
    <property type="entry name" value="FAD-bd_PCMH_sub2"/>
</dbReference>
<sequence length="459" mass="51256">MRSPVGREQHRAGEARLRESWATLPPGAPVRLDKRTSNLFRGRARSGPGLDVSGLTGVVEVDGDVAEVQGMCTYEDLVEVTLAHGRIPLVVPQLRTITLGGAVSGLGIEATSFRSGLPHESVLEMDVLTGAGEVVTTKPGDDLFDAFPNSYGSLGYATRLRIDLEQVPAHVALRHVRFGDADSLAEAVGRIVEDRSWAGERVDGLDGVAFSPDELYLTLARWSDEPGPTSDYTRQRVFYRSLQQRSSDLLTMHDYLWRWDTDWFWCSRAFGAQHPLVRRVWPRRLRRSDVYWRLVALDRRLGVSERLDQRAGRPQGERVVQDVEVPVDRLAEFLDWFDREVGMRPVWLCPLRLRRVPGAGAVSDRPWPGYPLAAGTTYVNVGFWGVVNVGPDAPASPRNRAIEAQVTALGGHKSLYSEAFYSRDDFDRLYGGANLARVKAVHDPDDRLTSLYDKVVGRR</sequence>
<evidence type="ECO:0000256" key="6">
    <source>
        <dbReference type="ARBA" id="ARBA00022989"/>
    </source>
</evidence>
<feature type="domain" description="FAD-binding PCMH-type" evidence="9">
    <location>
        <begin position="1"/>
        <end position="167"/>
    </location>
</feature>
<evidence type="ECO:0000256" key="4">
    <source>
        <dbReference type="ARBA" id="ARBA00022692"/>
    </source>
</evidence>
<protein>
    <recommendedName>
        <fullName evidence="2">Delta(24)-sterol reductase</fullName>
        <ecNumber evidence="2">1.3.1.72</ecNumber>
    </recommendedName>
</protein>
<dbReference type="EMBL" id="BNAD01000005">
    <property type="protein sequence ID" value="GHE17486.1"/>
    <property type="molecule type" value="Genomic_DNA"/>
</dbReference>
<dbReference type="Proteomes" id="UP000597341">
    <property type="component" value="Unassembled WGS sequence"/>
</dbReference>
<gene>
    <name evidence="10" type="ORF">GCM10011376_20960</name>
</gene>
<evidence type="ECO:0000313" key="11">
    <source>
        <dbReference type="Proteomes" id="UP000597341"/>
    </source>
</evidence>
<evidence type="ECO:0000259" key="9">
    <source>
        <dbReference type="PROSITE" id="PS51387"/>
    </source>
</evidence>
<evidence type="ECO:0000256" key="2">
    <source>
        <dbReference type="ARBA" id="ARBA00012405"/>
    </source>
</evidence>
<keyword evidence="7" id="KW-0560">Oxidoreductase</keyword>
<proteinExistence type="predicted"/>
<comment type="caution">
    <text evidence="10">The sequence shown here is derived from an EMBL/GenBank/DDBJ whole genome shotgun (WGS) entry which is preliminary data.</text>
</comment>
<accession>A0ABQ3HIU9</accession>
<name>A0ABQ3HIU9_9ACTN</name>